<dbReference type="OrthoDB" id="5868264at2759"/>
<dbReference type="PANTHER" id="PTHR21662">
    <property type="entry name" value="RECEPTOR PROTEIN-TYROSINE KINASE"/>
    <property type="match status" value="1"/>
</dbReference>
<organism evidence="3 4">
    <name type="scientific">Haemonchus contortus</name>
    <name type="common">Barber pole worm</name>
    <dbReference type="NCBI Taxonomy" id="6289"/>
    <lineage>
        <taxon>Eukaryota</taxon>
        <taxon>Metazoa</taxon>
        <taxon>Ecdysozoa</taxon>
        <taxon>Nematoda</taxon>
        <taxon>Chromadorea</taxon>
        <taxon>Rhabditida</taxon>
        <taxon>Rhabditina</taxon>
        <taxon>Rhabditomorpha</taxon>
        <taxon>Strongyloidea</taxon>
        <taxon>Trichostrongylidae</taxon>
        <taxon>Haemonchus</taxon>
    </lineage>
</organism>
<dbReference type="InterPro" id="IPR053079">
    <property type="entry name" value="SPS2_domain"/>
</dbReference>
<dbReference type="OMA" id="WNSCKAG"/>
<reference evidence="4" key="1">
    <citation type="submission" date="2020-12" db="UniProtKB">
        <authorList>
            <consortium name="WormBaseParasite"/>
        </authorList>
    </citation>
    <scope>IDENTIFICATION</scope>
    <source>
        <strain evidence="4">MHco3</strain>
    </source>
</reference>
<evidence type="ECO:0000256" key="2">
    <source>
        <dbReference type="SAM" id="SignalP"/>
    </source>
</evidence>
<evidence type="ECO:0000313" key="4">
    <source>
        <dbReference type="WBParaSite" id="HCON_00065080-00001"/>
    </source>
</evidence>
<proteinExistence type="predicted"/>
<evidence type="ECO:0000313" key="3">
    <source>
        <dbReference type="Proteomes" id="UP000025227"/>
    </source>
</evidence>
<evidence type="ECO:0000256" key="1">
    <source>
        <dbReference type="SAM" id="MobiDB-lite"/>
    </source>
</evidence>
<dbReference type="SUPFAM" id="SSF52058">
    <property type="entry name" value="L domain-like"/>
    <property type="match status" value="5"/>
</dbReference>
<feature type="chain" id="PRO_5029498260" evidence="2">
    <location>
        <begin position="21"/>
        <end position="1625"/>
    </location>
</feature>
<dbReference type="PANTHER" id="PTHR21662:SF59">
    <property type="entry name" value="RECEPTOR PROTEIN-TYROSINE KINASE"/>
    <property type="match status" value="1"/>
</dbReference>
<sequence length="1625" mass="181682">MQVHWLVACFSALLCGYAHALFTDQECASYPTLVTDADYVNFAEGCAGKEVLGFKETVQQEFHAIRITEPLFNNLFVNARRINFHIYVQNTEFIHLDLPKVEYIRGITIRNNAQLVRFSILRRYQFDRNVFGPTVVTVDGNRVLNQASMEGLRYLCSYCDIFKWSKCSAIEPVSPFNYGQLIQQCRGEKIIKTRPYSHFVLDLSQMRYSQFSALFKEATHVQMSIRMRNVPWTEVVFPKLLRLLPTMEGVHCFDAMYNRNLRRISFPAYHSEGFGSLNFHQSIKIQYNYVLDHEVIQSLQSRCNSCHLRPYKECASIEEHLAKNITEFVQMCSGTKVWKPRGAVVIELDISSLEQETVDELFQSVTYIKMCITMRQSQIQYLRMPNLVEVHTCKKGRPAFTIEGNTKLEVIHVSTTFKWDVSIEPFYVTYNPALKQYPPWEKCKYCVFEPNTRCGVIWPALAYTTVEEILQNCMGKPRIVFNEVVTVTQEQFTQLCSQAVYLQMCFNITNTDYTSISCPMLRAVAPCRPGIPVWTIVGNSQLQNVVINSLVKFTMEEKIMVVRENPLIPNNELVILKEICKDCEVDYESTCRDITELPSFEVFMRSCAGQKVISLPGVELTYTFTEAQINQLFREAVEVVMCLNLQTTTIQNLIFPKLKRWNSCKAGKPAITVIDNPFLVNITFPSCENNLCIESGTISGNPLLPPGITQKFPGWCSNCALTPYVPACGLGDQSYTVQQLMTACAGKPIITQNPGTTIVVSSTEVTETQMNAFCSNAVYIQACIQIVDSAFTSLRCPYLKEIVSCQPGRPALQIVNNPHLTIVEIPTTTVVPVNEKVIIIDRNAQLSPVIIKQLRLICPLCDIQNDYSTCSELDVIGDVELFVKKCAGQPIITFKTGVEQQLILTEEQITRLFENAVEVQMCLAVKMSSIQQLVFPKLMQWRSCAPGKNALAVVNNPQLEVLSFPACTNPRCIENIVVEGNPFLPTEQINVIHGFCINCHLEYYAPACGLGNRTFTPQQLVRACAGKHVIVPPANSPGIIIYSKDVTEVELNRFCSNAVYMQACIVMEGSPFTSFQCPYLEKIVPCQPGRAVFEINGNNDLSEVVISKTVIFPEGEKVVTVTGNPLLSPSTITQLKGICPYCDISDVYSKCRWVQTFGSVEEIVEECAGQPIIMGGPEFTLQFNLGETELVKLFSEAVEVQMCLQIRGSLIRNLVFPKLTKWKSCAPNKPAITIVNNPYLEKLQFPTCINNECIEGIVVEGNPLLPSVQLNQTLSWSTNCNLKPYVPACGLGNGPFTVQQFVKACAGQQVIKQPQGFEITIKSTEVTEEEINNFCSQAVYIEACIDISSSPYTSLRCPFLQELQPCKLGQPAITITDNTQLKIVEFPALMKFEQKETVIVVKNNPLIPHSVIASLRILCQFCDIQYYKSKCDGLTSIGSAEEFVNMCAGQPVITVKGSTVIDQQLTETQVNQVFSNAYEVHMCLSVSSSLIQNLTFPNLMRWKSCRKGQPALSVKNNVRLTHLGFPSCTMKGCIDHAVISGNPVLSQQQQSTVGQWCNTCDFGQGQGSMLSGMSEGMSQSMSESMSQSMSGSISQSMSGSMSQTMMESMSQSVSGSMSQSMSISS</sequence>
<accession>A0A7I4Y790</accession>
<feature type="region of interest" description="Disordered" evidence="1">
    <location>
        <begin position="1571"/>
        <end position="1625"/>
    </location>
</feature>
<dbReference type="Proteomes" id="UP000025227">
    <property type="component" value="Unplaced"/>
</dbReference>
<name>A0A7I4Y790_HAECO</name>
<feature type="signal peptide" evidence="2">
    <location>
        <begin position="1"/>
        <end position="20"/>
    </location>
</feature>
<keyword evidence="2" id="KW-0732">Signal</keyword>
<keyword evidence="3" id="KW-1185">Reference proteome</keyword>
<protein>
    <submittedName>
        <fullName evidence="4">Uncharacterized protein</fullName>
    </submittedName>
</protein>
<dbReference type="WBParaSite" id="HCON_00065080-00001">
    <property type="protein sequence ID" value="HCON_00065080-00001"/>
    <property type="gene ID" value="HCON_00065080"/>
</dbReference>